<dbReference type="AlphaFoldDB" id="A0A7J3UYF4"/>
<dbReference type="PANTHER" id="PTHR34293:SF1">
    <property type="entry name" value="HTH-TYPE TRANSCRIPTIONAL REGULATOR TRMBL2"/>
    <property type="match status" value="1"/>
</dbReference>
<sequence length="400" mass="45133">MAEEKIIERLMGFGLTREEAMVYIFLLRAGPCPARLLANKLGGNRMKAYRTLKTLQERGLVEVTLGRPVKFVAAPLDSALNNLIETYRSKLSSMEESKKEILEYWSRLPTTDASIGEPKFRILQGRQQVYDLLLKMFDRAKSEVRILTTRNDLYRLSFAGLDGKLRRLGEKGIKLKILTQLDVQGVEVVSSYLSFAEVRNISLPAILRLVTVDECESLTTFVMDDSMSMTTDEDSGLWTDASNYVKAMNASFWALWNNSSPIQEILPKLMAQQELMEGLNLTKRSLESMGWSAEVPGKIIGESGVEHTFSMVARGPGMDKPVVVDLLTEDKPMYQLLTMNLKLLDVKLSQQFLVSYRPLDEKELRLARQYSIQPIVAERAEEVSKKIIDEMSSLVTSGPS</sequence>
<name>A0A7J3UYF4_9CREN</name>
<dbReference type="InterPro" id="IPR051797">
    <property type="entry name" value="TrmB-like"/>
</dbReference>
<gene>
    <name evidence="2" type="ORF">ENL91_01905</name>
</gene>
<evidence type="ECO:0000313" key="2">
    <source>
        <dbReference type="EMBL" id="HHI48907.1"/>
    </source>
</evidence>
<reference evidence="2" key="1">
    <citation type="journal article" date="2020" name="mSystems">
        <title>Genome- and Community-Level Interaction Insights into Carbon Utilization and Element Cycling Functions of Hydrothermarchaeota in Hydrothermal Sediment.</title>
        <authorList>
            <person name="Zhou Z."/>
            <person name="Liu Y."/>
            <person name="Xu W."/>
            <person name="Pan J."/>
            <person name="Luo Z.H."/>
            <person name="Li M."/>
        </authorList>
    </citation>
    <scope>NUCLEOTIDE SEQUENCE [LARGE SCALE GENOMIC DNA]</scope>
    <source>
        <strain evidence="2">SpSt-1038</strain>
    </source>
</reference>
<dbReference type="EMBL" id="DRVT01000019">
    <property type="protein sequence ID" value="HHI48907.1"/>
    <property type="molecule type" value="Genomic_DNA"/>
</dbReference>
<dbReference type="InterPro" id="IPR002831">
    <property type="entry name" value="Tscrpt_reg_TrmB_N"/>
</dbReference>
<organism evidence="2">
    <name type="scientific">Candidatus Methanosuratincola petrocarbonis</name>
    <name type="common">ex Vanwonterghem et al. 2016</name>
    <dbReference type="NCBI Taxonomy" id="1867261"/>
    <lineage>
        <taxon>Archaea</taxon>
        <taxon>Thermoproteota</taxon>
        <taxon>Methanosuratincolia</taxon>
        <taxon>Candidatus Methanomethylicales</taxon>
        <taxon>Candidatus Methanomethylicaceae</taxon>
        <taxon>Candidatus Methanosuratincola (ex Vanwonterghem et al. 2016)</taxon>
    </lineage>
</organism>
<dbReference type="SUPFAM" id="SSF46785">
    <property type="entry name" value="Winged helix' DNA-binding domain"/>
    <property type="match status" value="1"/>
</dbReference>
<dbReference type="InterPro" id="IPR036388">
    <property type="entry name" value="WH-like_DNA-bd_sf"/>
</dbReference>
<dbReference type="InterPro" id="IPR036390">
    <property type="entry name" value="WH_DNA-bd_sf"/>
</dbReference>
<dbReference type="Pfam" id="PF01978">
    <property type="entry name" value="TrmB"/>
    <property type="match status" value="1"/>
</dbReference>
<accession>A0A7J3UYF4</accession>
<proteinExistence type="predicted"/>
<dbReference type="Gene3D" id="1.10.10.10">
    <property type="entry name" value="Winged helix-like DNA-binding domain superfamily/Winged helix DNA-binding domain"/>
    <property type="match status" value="1"/>
</dbReference>
<protein>
    <recommendedName>
        <fullName evidence="1">Transcription regulator TrmB N-terminal domain-containing protein</fullName>
    </recommendedName>
</protein>
<dbReference type="PANTHER" id="PTHR34293">
    <property type="entry name" value="HTH-TYPE TRANSCRIPTIONAL REGULATOR TRMBL2"/>
    <property type="match status" value="1"/>
</dbReference>
<comment type="caution">
    <text evidence="2">The sequence shown here is derived from an EMBL/GenBank/DDBJ whole genome shotgun (WGS) entry which is preliminary data.</text>
</comment>
<evidence type="ECO:0000259" key="1">
    <source>
        <dbReference type="Pfam" id="PF01978"/>
    </source>
</evidence>
<feature type="domain" description="Transcription regulator TrmB N-terminal" evidence="1">
    <location>
        <begin position="11"/>
        <end position="76"/>
    </location>
</feature>